<keyword evidence="1" id="KW-0808">Transferase</keyword>
<sequence length="93" mass="11157">YQMLLKREEHENRYRQLVTMLSDLKSEVYFMSNNMEYIEAVMSDAFALYENLEDSQEENRQLSLQIAKDVHEIKKNYLRVIHGIDQISDKEPV</sequence>
<dbReference type="GO" id="GO:0016301">
    <property type="term" value="F:kinase activity"/>
    <property type="evidence" value="ECO:0007669"/>
    <property type="project" value="UniProtKB-KW"/>
</dbReference>
<gene>
    <name evidence="1" type="ORF">ADUPG1_004672</name>
</gene>
<feature type="non-terminal residue" evidence="1">
    <location>
        <position position="93"/>
    </location>
</feature>
<evidence type="ECO:0000313" key="2">
    <source>
        <dbReference type="Proteomes" id="UP001057375"/>
    </source>
</evidence>
<proteinExistence type="predicted"/>
<dbReference type="Proteomes" id="UP001057375">
    <property type="component" value="Unassembled WGS sequence"/>
</dbReference>
<organism evidence="1 2">
    <name type="scientific">Aduncisulcus paluster</name>
    <dbReference type="NCBI Taxonomy" id="2918883"/>
    <lineage>
        <taxon>Eukaryota</taxon>
        <taxon>Metamonada</taxon>
        <taxon>Carpediemonas-like organisms</taxon>
        <taxon>Aduncisulcus</taxon>
    </lineage>
</organism>
<comment type="caution">
    <text evidence="1">The sequence shown here is derived from an EMBL/GenBank/DDBJ whole genome shotgun (WGS) entry which is preliminary data.</text>
</comment>
<keyword evidence="2" id="KW-1185">Reference proteome</keyword>
<protein>
    <submittedName>
        <fullName evidence="1">Sensor histidine kinase</fullName>
    </submittedName>
</protein>
<evidence type="ECO:0000313" key="1">
    <source>
        <dbReference type="EMBL" id="GKT26041.1"/>
    </source>
</evidence>
<feature type="non-terminal residue" evidence="1">
    <location>
        <position position="1"/>
    </location>
</feature>
<accession>A0ABQ5K464</accession>
<keyword evidence="1" id="KW-0418">Kinase</keyword>
<reference evidence="1" key="1">
    <citation type="submission" date="2022-03" db="EMBL/GenBank/DDBJ databases">
        <title>Draft genome sequence of Aduncisulcus paluster, a free-living microaerophilic Fornicata.</title>
        <authorList>
            <person name="Yuyama I."/>
            <person name="Kume K."/>
            <person name="Tamura T."/>
            <person name="Inagaki Y."/>
            <person name="Hashimoto T."/>
        </authorList>
    </citation>
    <scope>NUCLEOTIDE SEQUENCE</scope>
    <source>
        <strain evidence="1">NY0171</strain>
    </source>
</reference>
<dbReference type="EMBL" id="BQXS01007182">
    <property type="protein sequence ID" value="GKT26041.1"/>
    <property type="molecule type" value="Genomic_DNA"/>
</dbReference>
<name>A0ABQ5K464_9EUKA</name>